<accession>I0WBT3</accession>
<sequence>MSLIITTYAPEGIILAGDSRLTLNWNKEINGHQTQFSITASDSNRKVFAIKNKFGLGTFGAADIKGIPISGYINQFIEEKITDETNIDDIPQSLHEFFGDGLGKPETSFYLCGYKLENNISVPHIYYVDIAHSQTNRINLDGTNIQYGANWGGETEVMMRLLNNIKINNGTDWVELTTSGIPFNFFTLQDAIDFSIYAVRTTIETFRFQQRIKTVGGPIDILAITTDGTNWIQNKELTAINMP</sequence>
<dbReference type="RefSeq" id="WP_008240007.1">
    <property type="nucleotide sequence ID" value="NZ_AJJU01000017.1"/>
</dbReference>
<dbReference type="STRING" id="946077.W5A_09800"/>
<comment type="caution">
    <text evidence="1">The sequence shown here is derived from an EMBL/GenBank/DDBJ whole genome shotgun (WGS) entry which is preliminary data.</text>
</comment>
<dbReference type="OrthoDB" id="2845550at2"/>
<dbReference type="eggNOG" id="COG0638">
    <property type="taxonomic scope" value="Bacteria"/>
</dbReference>
<reference evidence="1 2" key="1">
    <citation type="journal article" date="2012" name="J. Bacteriol.">
        <title>Genome Sequence of the Halotolerant Bacterium Imtechella halotolerans K1T.</title>
        <authorList>
            <person name="Kumar S."/>
            <person name="Vikram S."/>
            <person name="Subramanian S."/>
            <person name="Raghava G.P."/>
            <person name="Pinnaka A.K."/>
        </authorList>
    </citation>
    <scope>NUCLEOTIDE SEQUENCE [LARGE SCALE GENOMIC DNA]</scope>
    <source>
        <strain evidence="1 2">K1</strain>
    </source>
</reference>
<dbReference type="Proteomes" id="UP000005938">
    <property type="component" value="Unassembled WGS sequence"/>
</dbReference>
<dbReference type="Gene3D" id="3.60.20.10">
    <property type="entry name" value="Glutamine Phosphoribosylpyrophosphate, subunit 1, domain 1"/>
    <property type="match status" value="1"/>
</dbReference>
<dbReference type="EMBL" id="AJJU01000017">
    <property type="protein sequence ID" value="EID73849.1"/>
    <property type="molecule type" value="Genomic_DNA"/>
</dbReference>
<evidence type="ECO:0000313" key="1">
    <source>
        <dbReference type="EMBL" id="EID73849.1"/>
    </source>
</evidence>
<proteinExistence type="predicted"/>
<dbReference type="AlphaFoldDB" id="I0WBT3"/>
<name>I0WBT3_9FLAO</name>
<protein>
    <submittedName>
        <fullName evidence="1">Uncharacterized protein</fullName>
    </submittedName>
</protein>
<organism evidence="1 2">
    <name type="scientific">Imtechella halotolerans K1</name>
    <dbReference type="NCBI Taxonomy" id="946077"/>
    <lineage>
        <taxon>Bacteria</taxon>
        <taxon>Pseudomonadati</taxon>
        <taxon>Bacteroidota</taxon>
        <taxon>Flavobacteriia</taxon>
        <taxon>Flavobacteriales</taxon>
        <taxon>Flavobacteriaceae</taxon>
        <taxon>Imtechella</taxon>
    </lineage>
</organism>
<keyword evidence="2" id="KW-1185">Reference proteome</keyword>
<evidence type="ECO:0000313" key="2">
    <source>
        <dbReference type="Proteomes" id="UP000005938"/>
    </source>
</evidence>
<gene>
    <name evidence="1" type="ORF">W5A_09800</name>
</gene>
<dbReference type="PATRIC" id="fig|946077.3.peg.1973"/>
<dbReference type="InterPro" id="IPR029055">
    <property type="entry name" value="Ntn_hydrolases_N"/>
</dbReference>